<keyword evidence="3" id="KW-1185">Reference proteome</keyword>
<feature type="signal peptide" evidence="1">
    <location>
        <begin position="1"/>
        <end position="29"/>
    </location>
</feature>
<dbReference type="Gene3D" id="3.20.20.150">
    <property type="entry name" value="Divalent-metal-dependent TIM barrel enzymes"/>
    <property type="match status" value="1"/>
</dbReference>
<comment type="caution">
    <text evidence="2">The sequence shown here is derived from an EMBL/GenBank/DDBJ whole genome shotgun (WGS) entry which is preliminary data.</text>
</comment>
<feature type="chain" id="PRO_5005666562" evidence="1">
    <location>
        <begin position="30"/>
        <end position="261"/>
    </location>
</feature>
<dbReference type="Proteomes" id="UP000003688">
    <property type="component" value="Unassembled WGS sequence"/>
</dbReference>
<evidence type="ECO:0000313" key="2">
    <source>
        <dbReference type="EMBL" id="EEF62892.1"/>
    </source>
</evidence>
<dbReference type="STRING" id="320771.Cflav_PD5527"/>
<dbReference type="SUPFAM" id="SSF51658">
    <property type="entry name" value="Xylose isomerase-like"/>
    <property type="match status" value="1"/>
</dbReference>
<gene>
    <name evidence="2" type="ORF">Cflav_PD5527</name>
</gene>
<evidence type="ECO:0000313" key="3">
    <source>
        <dbReference type="Proteomes" id="UP000003688"/>
    </source>
</evidence>
<keyword evidence="1" id="KW-0732">Signal</keyword>
<dbReference type="GO" id="GO:0016853">
    <property type="term" value="F:isomerase activity"/>
    <property type="evidence" value="ECO:0007669"/>
    <property type="project" value="UniProtKB-KW"/>
</dbReference>
<name>B9XBK7_PEDPL</name>
<dbReference type="InterPro" id="IPR036237">
    <property type="entry name" value="Xyl_isomerase-like_sf"/>
</dbReference>
<dbReference type="RefSeq" id="WP_007413205.1">
    <property type="nucleotide sequence ID" value="NZ_ABOX02000003.1"/>
</dbReference>
<protein>
    <submittedName>
        <fullName evidence="2">Xylose isomerase domain protein TIM barrel</fullName>
    </submittedName>
</protein>
<dbReference type="AlphaFoldDB" id="B9XBK7"/>
<sequence precursor="true">MSSLISRRSALVKIAGGVALSASLSPLLAAESESLKTISKVRSVAGTKPALAELCKVALELGLPSVELQGPNDWTTLKESGLTCSLANGADLGKQRGFSQVEHHEKLIASYKQIIPQLSKAGLTNLICYSGARGELEAETALANSASGLKKLLKLAEKNRVTLYMELTNNDLNSKHYDPEYSTQYSRLAQRLGSEHFKILQEVYQLQTVPLSAVAAIRKYHPYLGYYYPAGLPKQAEFAKAAAVTTRDKMLQYNRAVRLAV</sequence>
<organism evidence="2 3">
    <name type="scientific">Pedosphaera parvula (strain Ellin514)</name>
    <dbReference type="NCBI Taxonomy" id="320771"/>
    <lineage>
        <taxon>Bacteria</taxon>
        <taxon>Pseudomonadati</taxon>
        <taxon>Verrucomicrobiota</taxon>
        <taxon>Pedosphaerae</taxon>
        <taxon>Pedosphaerales</taxon>
        <taxon>Pedosphaeraceae</taxon>
        <taxon>Pedosphaera</taxon>
    </lineage>
</organism>
<evidence type="ECO:0000256" key="1">
    <source>
        <dbReference type="SAM" id="SignalP"/>
    </source>
</evidence>
<reference evidence="2 3" key="1">
    <citation type="journal article" date="2011" name="J. Bacteriol.">
        <title>Genome sequence of 'Pedosphaera parvula' Ellin514, an aerobic Verrucomicrobial isolate from pasture soil.</title>
        <authorList>
            <person name="Kant R."/>
            <person name="van Passel M.W."/>
            <person name="Sangwan P."/>
            <person name="Palva A."/>
            <person name="Lucas S."/>
            <person name="Copeland A."/>
            <person name="Lapidus A."/>
            <person name="Glavina Del Rio T."/>
            <person name="Dalin E."/>
            <person name="Tice H."/>
            <person name="Bruce D."/>
            <person name="Goodwin L."/>
            <person name="Pitluck S."/>
            <person name="Chertkov O."/>
            <person name="Larimer F.W."/>
            <person name="Land M.L."/>
            <person name="Hauser L."/>
            <person name="Brettin T.S."/>
            <person name="Detter J.C."/>
            <person name="Han S."/>
            <person name="de Vos W.M."/>
            <person name="Janssen P.H."/>
            <person name="Smidt H."/>
        </authorList>
    </citation>
    <scope>NUCLEOTIDE SEQUENCE [LARGE SCALE GENOMIC DNA]</scope>
    <source>
        <strain evidence="2 3">Ellin514</strain>
    </source>
</reference>
<dbReference type="EMBL" id="ABOX02000003">
    <property type="protein sequence ID" value="EEF62892.1"/>
    <property type="molecule type" value="Genomic_DNA"/>
</dbReference>
<proteinExistence type="predicted"/>
<accession>B9XBK7</accession>
<keyword evidence="2" id="KW-0413">Isomerase</keyword>